<sequence length="81" mass="9063">MPNALCPIPNTIEFIAENLMQNTAEYYCAYCGEPNLTFIDLSAGGQQSYVEDCQVCCNPNILYVRVDEDTLDIEIDTESES</sequence>
<name>A0ABM7Z5I0_NOSCO</name>
<dbReference type="Proteomes" id="UP001055453">
    <property type="component" value="Chromosome"/>
</dbReference>
<dbReference type="InterPro" id="IPR025990">
    <property type="entry name" value="zinc_ribbon_bacterial"/>
</dbReference>
<protein>
    <recommendedName>
        <fullName evidence="3">CPXCG motif-containing cysteine-rich protein</fullName>
    </recommendedName>
</protein>
<accession>A0ABM7Z5I0</accession>
<proteinExistence type="predicted"/>
<gene>
    <name evidence="1" type="ORF">ANSO36C_41270</name>
</gene>
<keyword evidence="2" id="KW-1185">Reference proteome</keyword>
<evidence type="ECO:0000313" key="1">
    <source>
        <dbReference type="EMBL" id="BDI18325.1"/>
    </source>
</evidence>
<evidence type="ECO:0008006" key="3">
    <source>
        <dbReference type="Google" id="ProtNLM"/>
    </source>
</evidence>
<organism evidence="1 2">
    <name type="scientific">Nostoc cf. commune SO-36</name>
    <dbReference type="NCBI Taxonomy" id="449208"/>
    <lineage>
        <taxon>Bacteria</taxon>
        <taxon>Bacillati</taxon>
        <taxon>Cyanobacteriota</taxon>
        <taxon>Cyanophyceae</taxon>
        <taxon>Nostocales</taxon>
        <taxon>Nostocaceae</taxon>
        <taxon>Nostoc</taxon>
    </lineage>
</organism>
<dbReference type="EMBL" id="AP025732">
    <property type="protein sequence ID" value="BDI18325.1"/>
    <property type="molecule type" value="Genomic_DNA"/>
</dbReference>
<reference evidence="1" key="1">
    <citation type="submission" date="2022-04" db="EMBL/GenBank/DDBJ databases">
        <title>Complete genome sequence of a cyanobacterium, Nostoc sp. SO-36, isolated in Antarctica.</title>
        <authorList>
            <person name="Kanesaki Y."/>
            <person name="Effendi D."/>
            <person name="Sakamoto T."/>
            <person name="Ohtani S."/>
            <person name="Awai K."/>
        </authorList>
    </citation>
    <scope>NUCLEOTIDE SEQUENCE</scope>
    <source>
        <strain evidence="1">SO-36</strain>
    </source>
</reference>
<dbReference type="Pfam" id="PF14255">
    <property type="entry name" value="Zn_ribbon_21"/>
    <property type="match status" value="1"/>
</dbReference>
<evidence type="ECO:0000313" key="2">
    <source>
        <dbReference type="Proteomes" id="UP001055453"/>
    </source>
</evidence>